<comment type="caution">
    <text evidence="2">The sequence shown here is derived from an EMBL/GenBank/DDBJ whole genome shotgun (WGS) entry which is preliminary data.</text>
</comment>
<evidence type="ECO:0000256" key="1">
    <source>
        <dbReference type="SAM" id="SignalP"/>
    </source>
</evidence>
<name>A0A2T4UCA7_9ACTN</name>
<feature type="signal peptide" evidence="1">
    <location>
        <begin position="1"/>
        <end position="31"/>
    </location>
</feature>
<dbReference type="RefSeq" id="WP_107570965.1">
    <property type="nucleotide sequence ID" value="NZ_PYYB01000004.1"/>
</dbReference>
<keyword evidence="1" id="KW-0732">Signal</keyword>
<dbReference type="EMBL" id="PYYB01000004">
    <property type="protein sequence ID" value="PTL54865.1"/>
    <property type="molecule type" value="Genomic_DNA"/>
</dbReference>
<proteinExistence type="predicted"/>
<dbReference type="AlphaFoldDB" id="A0A2T4UCA7"/>
<organism evidence="2 3">
    <name type="scientific">Paraconexibacter algicola</name>
    <dbReference type="NCBI Taxonomy" id="2133960"/>
    <lineage>
        <taxon>Bacteria</taxon>
        <taxon>Bacillati</taxon>
        <taxon>Actinomycetota</taxon>
        <taxon>Thermoleophilia</taxon>
        <taxon>Solirubrobacterales</taxon>
        <taxon>Paraconexibacteraceae</taxon>
        <taxon>Paraconexibacter</taxon>
    </lineage>
</organism>
<keyword evidence="3" id="KW-1185">Reference proteome</keyword>
<dbReference type="PROSITE" id="PS51318">
    <property type="entry name" value="TAT"/>
    <property type="match status" value="1"/>
</dbReference>
<feature type="chain" id="PRO_5015469572" description="Secreted protein" evidence="1">
    <location>
        <begin position="32"/>
        <end position="160"/>
    </location>
</feature>
<evidence type="ECO:0008006" key="4">
    <source>
        <dbReference type="Google" id="ProtNLM"/>
    </source>
</evidence>
<evidence type="ECO:0000313" key="2">
    <source>
        <dbReference type="EMBL" id="PTL54865.1"/>
    </source>
</evidence>
<dbReference type="InterPro" id="IPR006311">
    <property type="entry name" value="TAT_signal"/>
</dbReference>
<dbReference type="Proteomes" id="UP000240739">
    <property type="component" value="Unassembled WGS sequence"/>
</dbReference>
<reference evidence="2 3" key="1">
    <citation type="submission" date="2018-03" db="EMBL/GenBank/DDBJ databases">
        <title>Aquarubrobacter algicola gen. nov., sp. nov., a novel actinobacterium isolated from shallow eutrophic lake during the end of cyanobacterial harmful algal blooms.</title>
        <authorList>
            <person name="Chun S.J."/>
        </authorList>
    </citation>
    <scope>NUCLEOTIDE SEQUENCE [LARGE SCALE GENOMIC DNA]</scope>
    <source>
        <strain evidence="2 3">Seoho-28</strain>
    </source>
</reference>
<evidence type="ECO:0000313" key="3">
    <source>
        <dbReference type="Proteomes" id="UP000240739"/>
    </source>
</evidence>
<gene>
    <name evidence="2" type="ORF">C7Y72_19990</name>
</gene>
<sequence>MPSTRRSLRSTALAVAAGALVALTGAPAAQAAAPLEIDMATSSEVQDFYGCDAKVGDTYSMGCFNDNGDVFYTADWERDSMRAAVHWRLSDGSRRGLCITTKGPAWVPTVGWVGTRLACDKDLPEGKRVEIRSGRCDGTIHSCKKLSHYQDWTAWDAATV</sequence>
<dbReference type="OrthoDB" id="4247493at2"/>
<accession>A0A2T4UCA7</accession>
<protein>
    <recommendedName>
        <fullName evidence="4">Secreted protein</fullName>
    </recommendedName>
</protein>